<reference evidence="2" key="1">
    <citation type="submission" date="2021-10" db="EMBL/GenBank/DDBJ databases">
        <title>Streptomyces nigrumlapis sp.nov.,an antimicrobial producing actinobacterium isolated from Black Gobi rocks.</title>
        <authorList>
            <person name="Wen Y."/>
            <person name="Zhang W."/>
            <person name="Liu X.G."/>
        </authorList>
    </citation>
    <scope>NUCLEOTIDE SEQUENCE</scope>
    <source>
        <strain evidence="2">ST13-2-2</strain>
    </source>
</reference>
<dbReference type="InterPro" id="IPR001387">
    <property type="entry name" value="Cro/C1-type_HTH"/>
</dbReference>
<dbReference type="CDD" id="cd00093">
    <property type="entry name" value="HTH_XRE"/>
    <property type="match status" value="1"/>
</dbReference>
<dbReference type="Pfam" id="PF19054">
    <property type="entry name" value="DUF5753"/>
    <property type="match status" value="1"/>
</dbReference>
<accession>A0ABY4M9Z2</accession>
<organism evidence="2 3">
    <name type="scientific">Streptomyces halobius</name>
    <dbReference type="NCBI Taxonomy" id="2879846"/>
    <lineage>
        <taxon>Bacteria</taxon>
        <taxon>Bacillati</taxon>
        <taxon>Actinomycetota</taxon>
        <taxon>Actinomycetes</taxon>
        <taxon>Kitasatosporales</taxon>
        <taxon>Streptomycetaceae</taxon>
        <taxon>Streptomyces</taxon>
    </lineage>
</organism>
<dbReference type="Gene3D" id="1.10.260.40">
    <property type="entry name" value="lambda repressor-like DNA-binding domains"/>
    <property type="match status" value="1"/>
</dbReference>
<keyword evidence="3" id="KW-1185">Reference proteome</keyword>
<gene>
    <name evidence="2" type="ORF">K9S39_23960</name>
</gene>
<evidence type="ECO:0000313" key="3">
    <source>
        <dbReference type="Proteomes" id="UP000830115"/>
    </source>
</evidence>
<dbReference type="InterPro" id="IPR010982">
    <property type="entry name" value="Lambda_DNA-bd_dom_sf"/>
</dbReference>
<evidence type="ECO:0000313" key="2">
    <source>
        <dbReference type="EMBL" id="UQA94508.1"/>
    </source>
</evidence>
<sequence>MPVRKPPTERQRRLGAELRKMRERAGLTINAAAAMHHTDRTTVTNTEVGRIGVSADRVRIWAANYCCPERDYADALVAMARERRIAEPGWWDEYRGMVVARLLDLAEMEHHAVALRTVQIVYMPGLLQCEDYARAVIEEAMPPPTPEALERMLSFRMRRSDVLDGPRPPKGTFIVHEAALRMRFGTREVSKAQLAHLLKQSERENVMIRVVPFAAGGFPQAGSSTLYAHGPVPQLDTVQIETAMGAEFLDAENHLANYRAVLDRTEQRALSPARSQDFIREVARQL</sequence>
<name>A0ABY4M9Z2_9ACTN</name>
<dbReference type="RefSeq" id="WP_248865378.1">
    <property type="nucleotide sequence ID" value="NZ_CP086322.1"/>
</dbReference>
<dbReference type="SUPFAM" id="SSF47413">
    <property type="entry name" value="lambda repressor-like DNA-binding domains"/>
    <property type="match status" value="1"/>
</dbReference>
<proteinExistence type="predicted"/>
<dbReference type="Proteomes" id="UP000830115">
    <property type="component" value="Chromosome"/>
</dbReference>
<dbReference type="InterPro" id="IPR043917">
    <property type="entry name" value="DUF5753"/>
</dbReference>
<protein>
    <submittedName>
        <fullName evidence="2">Helix-turn-helix domain-containing protein</fullName>
    </submittedName>
</protein>
<dbReference type="EMBL" id="CP086322">
    <property type="protein sequence ID" value="UQA94508.1"/>
    <property type="molecule type" value="Genomic_DNA"/>
</dbReference>
<feature type="domain" description="DUF5753" evidence="1">
    <location>
        <begin position="104"/>
        <end position="281"/>
    </location>
</feature>
<dbReference type="Pfam" id="PF13560">
    <property type="entry name" value="HTH_31"/>
    <property type="match status" value="1"/>
</dbReference>
<evidence type="ECO:0000259" key="1">
    <source>
        <dbReference type="Pfam" id="PF19054"/>
    </source>
</evidence>